<evidence type="ECO:0000256" key="1">
    <source>
        <dbReference type="ARBA" id="ARBA00004651"/>
    </source>
</evidence>
<keyword evidence="3" id="KW-1003">Cell membrane</keyword>
<comment type="subcellular location">
    <subcellularLocation>
        <location evidence="1">Cell membrane</location>
        <topology evidence="1">Multi-pass membrane protein</topology>
    </subcellularLocation>
</comment>
<dbReference type="PANTHER" id="PTHR43738">
    <property type="entry name" value="ABC TRANSPORTER, MEMBRANE PROTEIN"/>
    <property type="match status" value="1"/>
</dbReference>
<dbReference type="NCBIfam" id="TIGR01185">
    <property type="entry name" value="devC"/>
    <property type="match status" value="1"/>
</dbReference>
<evidence type="ECO:0000256" key="2">
    <source>
        <dbReference type="ARBA" id="ARBA00022448"/>
    </source>
</evidence>
<evidence type="ECO:0000256" key="7">
    <source>
        <dbReference type="SAM" id="Phobius"/>
    </source>
</evidence>
<evidence type="ECO:0000256" key="5">
    <source>
        <dbReference type="ARBA" id="ARBA00022989"/>
    </source>
</evidence>
<organism evidence="9 10">
    <name type="scientific">Calothrix parasitica NIES-267</name>
    <dbReference type="NCBI Taxonomy" id="1973488"/>
    <lineage>
        <taxon>Bacteria</taxon>
        <taxon>Bacillati</taxon>
        <taxon>Cyanobacteriota</taxon>
        <taxon>Cyanophyceae</taxon>
        <taxon>Nostocales</taxon>
        <taxon>Calotrichaceae</taxon>
        <taxon>Calothrix</taxon>
    </lineage>
</organism>
<dbReference type="AlphaFoldDB" id="A0A1Z4LJS6"/>
<proteinExistence type="predicted"/>
<keyword evidence="2" id="KW-0813">Transport</keyword>
<keyword evidence="4 7" id="KW-0812">Transmembrane</keyword>
<gene>
    <name evidence="9" type="ORF">NIES267_09050</name>
</gene>
<evidence type="ECO:0000313" key="10">
    <source>
        <dbReference type="Proteomes" id="UP000218418"/>
    </source>
</evidence>
<dbReference type="PANTHER" id="PTHR43738:SF1">
    <property type="entry name" value="HEMIN TRANSPORT SYSTEM PERMEASE PROTEIN HRTB-RELATED"/>
    <property type="match status" value="1"/>
</dbReference>
<dbReference type="InterPro" id="IPR051125">
    <property type="entry name" value="ABC-4/HrtB_transporter"/>
</dbReference>
<accession>A0A1Z4LJS6</accession>
<feature type="transmembrane region" description="Helical" evidence="7">
    <location>
        <begin position="265"/>
        <end position="290"/>
    </location>
</feature>
<evidence type="ECO:0000256" key="6">
    <source>
        <dbReference type="ARBA" id="ARBA00023136"/>
    </source>
</evidence>
<dbReference type="Proteomes" id="UP000218418">
    <property type="component" value="Chromosome"/>
</dbReference>
<dbReference type="OrthoDB" id="417886at2"/>
<dbReference type="EMBL" id="AP018227">
    <property type="protein sequence ID" value="BAY81429.1"/>
    <property type="molecule type" value="Genomic_DNA"/>
</dbReference>
<protein>
    <submittedName>
        <fullName evidence="9">DevC protein</fullName>
    </submittedName>
</protein>
<sequence length="388" mass="43278">MLRHIFTKTPIALKQLMKEKNCFGIAVAGIAFANILIFSQMGFEASLFDSSTAPHKSLNADLIIVNRYFESIYSVRNFPRRRLHQTLGFEGVESVSPLYISPGKWKNPQNFHTQTILVFGSDPRTTAFKSPEINRNISELQKPDTILFDETSLPIFGSIATLYQGKSTVETELNGIKIRVGGLFRLGVSFAAYGNVITSDTTYLHLFPRSSVSKVKLGLVKLKKNAKIKQVRQNLEAALPDDVSIYTVPDFEAAEKAYWAKTTPIGFVFGFGVIIAFLVGTMVVYQIMYSDVATHLPQYATLKAMGYRDRYLVGVLVQESLILAICGYIPAFTVSWLIYKLAAYLTLLPIYMTLQRSILVFTLTVTMCLISGLTAIRKLQSADPADVF</sequence>
<dbReference type="PIRSF" id="PIRSF031773">
    <property type="entry name" value="DevC"/>
    <property type="match status" value="1"/>
</dbReference>
<dbReference type="Pfam" id="PF02687">
    <property type="entry name" value="FtsX"/>
    <property type="match status" value="1"/>
</dbReference>
<evidence type="ECO:0000256" key="3">
    <source>
        <dbReference type="ARBA" id="ARBA00022475"/>
    </source>
</evidence>
<keyword evidence="6 7" id="KW-0472">Membrane</keyword>
<keyword evidence="5 7" id="KW-1133">Transmembrane helix</keyword>
<dbReference type="GO" id="GO:0005886">
    <property type="term" value="C:plasma membrane"/>
    <property type="evidence" value="ECO:0007669"/>
    <property type="project" value="UniProtKB-SubCell"/>
</dbReference>
<feature type="transmembrane region" description="Helical" evidence="7">
    <location>
        <begin position="358"/>
        <end position="376"/>
    </location>
</feature>
<feature type="transmembrane region" description="Helical" evidence="7">
    <location>
        <begin position="311"/>
        <end position="338"/>
    </location>
</feature>
<evidence type="ECO:0000313" key="9">
    <source>
        <dbReference type="EMBL" id="BAY81429.1"/>
    </source>
</evidence>
<feature type="domain" description="ABC3 transporter permease C-terminal" evidence="8">
    <location>
        <begin position="271"/>
        <end position="381"/>
    </location>
</feature>
<evidence type="ECO:0000259" key="8">
    <source>
        <dbReference type="Pfam" id="PF02687"/>
    </source>
</evidence>
<feature type="transmembrane region" description="Helical" evidence="7">
    <location>
        <begin position="21"/>
        <end position="43"/>
    </location>
</feature>
<reference evidence="9 10" key="1">
    <citation type="submission" date="2017-06" db="EMBL/GenBank/DDBJ databases">
        <title>Genome sequencing of cyanobaciteial culture collection at National Institute for Environmental Studies (NIES).</title>
        <authorList>
            <person name="Hirose Y."/>
            <person name="Shimura Y."/>
            <person name="Fujisawa T."/>
            <person name="Nakamura Y."/>
            <person name="Kawachi M."/>
        </authorList>
    </citation>
    <scope>NUCLEOTIDE SEQUENCE [LARGE SCALE GENOMIC DNA]</scope>
    <source>
        <strain evidence="9 10">NIES-267</strain>
    </source>
</reference>
<name>A0A1Z4LJS6_9CYAN</name>
<evidence type="ECO:0000256" key="4">
    <source>
        <dbReference type="ARBA" id="ARBA00022692"/>
    </source>
</evidence>
<dbReference type="InterPro" id="IPR005891">
    <property type="entry name" value="DevC"/>
</dbReference>
<dbReference type="InterPro" id="IPR003838">
    <property type="entry name" value="ABC3_permease_C"/>
</dbReference>
<keyword evidence="10" id="KW-1185">Reference proteome</keyword>